<evidence type="ECO:0000313" key="2">
    <source>
        <dbReference type="Proteomes" id="UP000464954"/>
    </source>
</evidence>
<accession>A0A6P1M257</accession>
<dbReference type="AlphaFoldDB" id="A0A6P1M257"/>
<name>A0A6P1M257_9BACT</name>
<dbReference type="EMBL" id="CP047593">
    <property type="protein sequence ID" value="QHI67931.1"/>
    <property type="molecule type" value="Genomic_DNA"/>
</dbReference>
<sequence>MGVLFCFTAVADLYPFYDRLQTEEGSFFAVRPFYSKTELEEGTIQDYLWPLYLRKSFKNEESSRAFLFWWTHNFATDSELPRDRNWLLPIYFQGRDVNGENYFALFPLGGTIHEFLGRDKIMFVLFPMFGKSQINEVKTTSVLWPIYSHTRGDGIQRDRVFPIVGKTVLENQYEKKFVLWPFWTSAEYFYPGDSGKSWILFPILGRSKLDKESTWWVIPPFFRFTDGEREDRLLCPWPFIQKVKSEQLDKLFVWPLWGRKLEAGGRIDRRFALWPLLWSENTRQEHLQVNRKLALPFFYWQSKKLPEPEVPEEEWDEVSTGWKIWPLMSWKRAGDQSRFRMLELWPLDSAPIERNWSPLWTLYKQTNDDGLVKKDMLWFIWNSEKEPEAERSEWALLKGLLGYKKDGDSKKMKIFWFSLGK</sequence>
<protein>
    <submittedName>
        <fullName evidence="1">Uncharacterized protein</fullName>
    </submittedName>
</protein>
<evidence type="ECO:0000313" key="1">
    <source>
        <dbReference type="EMBL" id="QHI67931.1"/>
    </source>
</evidence>
<dbReference type="Proteomes" id="UP000464954">
    <property type="component" value="Chromosome"/>
</dbReference>
<gene>
    <name evidence="1" type="ORF">GT409_00205</name>
</gene>
<keyword evidence="2" id="KW-1185">Reference proteome</keyword>
<dbReference type="RefSeq" id="WP_160625965.1">
    <property type="nucleotide sequence ID" value="NZ_CP047593.1"/>
</dbReference>
<organism evidence="1 2">
    <name type="scientific">Tichowtungia aerotolerans</name>
    <dbReference type="NCBI Taxonomy" id="2697043"/>
    <lineage>
        <taxon>Bacteria</taxon>
        <taxon>Pseudomonadati</taxon>
        <taxon>Kiritimatiellota</taxon>
        <taxon>Tichowtungiia</taxon>
        <taxon>Tichowtungiales</taxon>
        <taxon>Tichowtungiaceae</taxon>
        <taxon>Tichowtungia</taxon>
    </lineage>
</organism>
<dbReference type="KEGG" id="taer:GT409_00205"/>
<proteinExistence type="predicted"/>
<reference evidence="1 2" key="1">
    <citation type="submission" date="2020-01" db="EMBL/GenBank/DDBJ databases">
        <title>Ponticoccus aerotolerans gen. nov., sp. nov., an anaerobic bacterium and proposal of Ponticoccusceae fam. nov., Ponticoccusles ord. nov. and Ponticoccuse classis nov. in the phylum Kiritimatiellaeota.</title>
        <authorList>
            <person name="Zhou L.Y."/>
            <person name="Du Z.J."/>
        </authorList>
    </citation>
    <scope>NUCLEOTIDE SEQUENCE [LARGE SCALE GENOMIC DNA]</scope>
    <source>
        <strain evidence="1 2">S-5007</strain>
    </source>
</reference>